<gene>
    <name evidence="2" type="ORF">LCGC14_1122560</name>
</gene>
<keyword evidence="1" id="KW-0472">Membrane</keyword>
<dbReference type="EMBL" id="LAZR01005201">
    <property type="protein sequence ID" value="KKN01957.1"/>
    <property type="molecule type" value="Genomic_DNA"/>
</dbReference>
<accession>A0A0F9MRD7</accession>
<sequence length="126" mass="14443">MKEEVNTHNLHLLDPSSKIIRFYMNCVGWACLIFVVGVSVKIGMSVTGNLPTGSVPIFPDGWYWAWVKGLFMVPIFNYLNRAFYDKTYKPYRWNIIGKLFRSMAMTNAKSMNVKWYEGAEAGTVDS</sequence>
<evidence type="ECO:0000256" key="1">
    <source>
        <dbReference type="SAM" id="Phobius"/>
    </source>
</evidence>
<organism evidence="2">
    <name type="scientific">marine sediment metagenome</name>
    <dbReference type="NCBI Taxonomy" id="412755"/>
    <lineage>
        <taxon>unclassified sequences</taxon>
        <taxon>metagenomes</taxon>
        <taxon>ecological metagenomes</taxon>
    </lineage>
</organism>
<comment type="caution">
    <text evidence="2">The sequence shown here is derived from an EMBL/GenBank/DDBJ whole genome shotgun (WGS) entry which is preliminary data.</text>
</comment>
<feature type="transmembrane region" description="Helical" evidence="1">
    <location>
        <begin position="22"/>
        <end position="42"/>
    </location>
</feature>
<name>A0A0F9MRD7_9ZZZZ</name>
<keyword evidence="1" id="KW-0812">Transmembrane</keyword>
<protein>
    <submittedName>
        <fullName evidence="2">Uncharacterized protein</fullName>
    </submittedName>
</protein>
<evidence type="ECO:0000313" key="2">
    <source>
        <dbReference type="EMBL" id="KKN01957.1"/>
    </source>
</evidence>
<keyword evidence="1" id="KW-1133">Transmembrane helix</keyword>
<dbReference type="AlphaFoldDB" id="A0A0F9MRD7"/>
<feature type="transmembrane region" description="Helical" evidence="1">
    <location>
        <begin position="62"/>
        <end position="79"/>
    </location>
</feature>
<reference evidence="2" key="1">
    <citation type="journal article" date="2015" name="Nature">
        <title>Complex archaea that bridge the gap between prokaryotes and eukaryotes.</title>
        <authorList>
            <person name="Spang A."/>
            <person name="Saw J.H."/>
            <person name="Jorgensen S.L."/>
            <person name="Zaremba-Niedzwiedzka K."/>
            <person name="Martijn J."/>
            <person name="Lind A.E."/>
            <person name="van Eijk R."/>
            <person name="Schleper C."/>
            <person name="Guy L."/>
            <person name="Ettema T.J."/>
        </authorList>
    </citation>
    <scope>NUCLEOTIDE SEQUENCE</scope>
</reference>
<proteinExistence type="predicted"/>